<reference evidence="3" key="1">
    <citation type="journal article" date="2015" name="PLoS Genet.">
        <title>Genome Sequence and Transcriptome Analyses of Chrysochromulina tobin: Metabolic Tools for Enhanced Algal Fitness in the Prominent Order Prymnesiales (Haptophyceae).</title>
        <authorList>
            <person name="Hovde B.T."/>
            <person name="Deodato C.R."/>
            <person name="Hunsperger H.M."/>
            <person name="Ryken S.A."/>
            <person name="Yost W."/>
            <person name="Jha R.K."/>
            <person name="Patterson J."/>
            <person name="Monnat R.J. Jr."/>
            <person name="Barlow S.B."/>
            <person name="Starkenburg S.R."/>
            <person name="Cattolico R.A."/>
        </authorList>
    </citation>
    <scope>NUCLEOTIDE SEQUENCE</scope>
    <source>
        <strain evidence="3">CCMP291</strain>
    </source>
</reference>
<protein>
    <recommendedName>
        <fullName evidence="4">Flagellar associated protein</fullName>
    </recommendedName>
</protein>
<evidence type="ECO:0000256" key="1">
    <source>
        <dbReference type="SAM" id="MobiDB-lite"/>
    </source>
</evidence>
<dbReference type="Proteomes" id="UP000037460">
    <property type="component" value="Unassembled WGS sequence"/>
</dbReference>
<keyword evidence="3" id="KW-1185">Reference proteome</keyword>
<dbReference type="PANTHER" id="PTHR40429">
    <property type="entry name" value="FLAGELLAR ASSOCIATED PROTEIN"/>
    <property type="match status" value="1"/>
</dbReference>
<evidence type="ECO:0008006" key="4">
    <source>
        <dbReference type="Google" id="ProtNLM"/>
    </source>
</evidence>
<feature type="region of interest" description="Disordered" evidence="1">
    <location>
        <begin position="102"/>
        <end position="123"/>
    </location>
</feature>
<comment type="caution">
    <text evidence="2">The sequence shown here is derived from an EMBL/GenBank/DDBJ whole genome shotgun (WGS) entry which is preliminary data.</text>
</comment>
<evidence type="ECO:0000313" key="3">
    <source>
        <dbReference type="Proteomes" id="UP000037460"/>
    </source>
</evidence>
<proteinExistence type="predicted"/>
<dbReference type="PANTHER" id="PTHR40429:SF1">
    <property type="entry name" value="FLAGELLAR ASSOCIATED PROTEIN"/>
    <property type="match status" value="1"/>
</dbReference>
<organism evidence="2 3">
    <name type="scientific">Chrysochromulina tobinii</name>
    <dbReference type="NCBI Taxonomy" id="1460289"/>
    <lineage>
        <taxon>Eukaryota</taxon>
        <taxon>Haptista</taxon>
        <taxon>Haptophyta</taxon>
        <taxon>Prymnesiophyceae</taxon>
        <taxon>Prymnesiales</taxon>
        <taxon>Chrysochromulinaceae</taxon>
        <taxon>Chrysochromulina</taxon>
    </lineage>
</organism>
<accession>A0A0M0JIT2</accession>
<dbReference type="AlphaFoldDB" id="A0A0M0JIT2"/>
<feature type="region of interest" description="Disordered" evidence="1">
    <location>
        <begin position="1"/>
        <end position="25"/>
    </location>
</feature>
<name>A0A0M0JIT2_9EUKA</name>
<evidence type="ECO:0000313" key="2">
    <source>
        <dbReference type="EMBL" id="KOO26405.1"/>
    </source>
</evidence>
<sequence length="123" mass="12904">MDRPKYSFSNDIRGKNPGGLRTPGPGAYTFNPALGTQVNSPYRTGMQIGFGTPSKGGRMVLPLEGRASPGPIYMNAGGLRKQAVSDRRTAAVVAFTRADRFNGPGSEAAAMNNDGPGPGEYIV</sequence>
<gene>
    <name evidence="2" type="ORF">Ctob_004546</name>
</gene>
<dbReference type="EMBL" id="JWZX01002856">
    <property type="protein sequence ID" value="KOO26405.1"/>
    <property type="molecule type" value="Genomic_DNA"/>
</dbReference>